<comment type="similarity">
    <text evidence="1">Belongs to the sulfotransferase 1 family.</text>
</comment>
<evidence type="ECO:0000256" key="1">
    <source>
        <dbReference type="ARBA" id="ARBA00005771"/>
    </source>
</evidence>
<dbReference type="EMBL" id="JAOWKY010000001">
    <property type="protein sequence ID" value="MCV2867877.1"/>
    <property type="molecule type" value="Genomic_DNA"/>
</dbReference>
<comment type="caution">
    <text evidence="4">The sequence shown here is derived from an EMBL/GenBank/DDBJ whole genome shotgun (WGS) entry which is preliminary data.</text>
</comment>
<feature type="domain" description="Sulfotransferase" evidence="3">
    <location>
        <begin position="31"/>
        <end position="281"/>
    </location>
</feature>
<dbReference type="RefSeq" id="WP_263733505.1">
    <property type="nucleotide sequence ID" value="NZ_JAOWKY010000001.1"/>
</dbReference>
<dbReference type="Gene3D" id="3.40.50.300">
    <property type="entry name" value="P-loop containing nucleotide triphosphate hydrolases"/>
    <property type="match status" value="1"/>
</dbReference>
<evidence type="ECO:0000259" key="3">
    <source>
        <dbReference type="Pfam" id="PF00685"/>
    </source>
</evidence>
<reference evidence="4 5" key="1">
    <citation type="submission" date="2022-10" db="EMBL/GenBank/DDBJ databases">
        <title>Defluviimonas sp. nov., isolated from ocean surface water.</title>
        <authorList>
            <person name="He W."/>
            <person name="Wang L."/>
            <person name="Zhang D.-F."/>
        </authorList>
    </citation>
    <scope>NUCLEOTIDE SEQUENCE [LARGE SCALE GENOMIC DNA]</scope>
    <source>
        <strain evidence="4 5">WL0002</strain>
    </source>
</reference>
<dbReference type="SUPFAM" id="SSF52540">
    <property type="entry name" value="P-loop containing nucleoside triphosphate hydrolases"/>
    <property type="match status" value="1"/>
</dbReference>
<organism evidence="4 5">
    <name type="scientific">Albidovulum marisflavi</name>
    <dbReference type="NCBI Taxonomy" id="2984159"/>
    <lineage>
        <taxon>Bacteria</taxon>
        <taxon>Pseudomonadati</taxon>
        <taxon>Pseudomonadota</taxon>
        <taxon>Alphaproteobacteria</taxon>
        <taxon>Rhodobacterales</taxon>
        <taxon>Paracoccaceae</taxon>
        <taxon>Albidovulum</taxon>
    </lineage>
</organism>
<keyword evidence="5" id="KW-1185">Reference proteome</keyword>
<accession>A0ABT2ZA14</accession>
<name>A0ABT2ZA14_9RHOB</name>
<proteinExistence type="inferred from homology"/>
<dbReference type="Proteomes" id="UP001652542">
    <property type="component" value="Unassembled WGS sequence"/>
</dbReference>
<dbReference type="Pfam" id="PF00685">
    <property type="entry name" value="Sulfotransfer_1"/>
    <property type="match status" value="1"/>
</dbReference>
<sequence>MATELPIRSDVYDGPLTTSSIWEKFSLRAGDVIVSTPPKSGTTWTQIIVTSLIAGRPLSPREMGEVSPWLDCALHDPEESKALLDAQDIRRCIKSHTPLSGIAYDPRCAYIAVYRHPLDVHFSMRHHAAHMESDVMRVRYPGDVRLALRMFLDDELYGGSCDALDLHSIAYHYASFKKWERLGNIHFFHYADMVADLPSAVRRMARILGMDAPASLLDEITQGTTFANLKKMAAASDQRATGEPDFYLSANFFNSGASNKWEGQLSSTDLAEFEKRIRQLLPEKDAAWLLWGSRATPGLAEGTPS</sequence>
<evidence type="ECO:0000256" key="2">
    <source>
        <dbReference type="ARBA" id="ARBA00022679"/>
    </source>
</evidence>
<gene>
    <name evidence="4" type="ORF">OEW28_04490</name>
</gene>
<dbReference type="PANTHER" id="PTHR11783">
    <property type="entry name" value="SULFOTRANSFERASE SULT"/>
    <property type="match status" value="1"/>
</dbReference>
<keyword evidence="2" id="KW-0808">Transferase</keyword>
<evidence type="ECO:0000313" key="4">
    <source>
        <dbReference type="EMBL" id="MCV2867877.1"/>
    </source>
</evidence>
<protein>
    <submittedName>
        <fullName evidence="4">Sulfotransferase domain-containing protein</fullName>
    </submittedName>
</protein>
<dbReference type="InterPro" id="IPR027417">
    <property type="entry name" value="P-loop_NTPase"/>
</dbReference>
<dbReference type="InterPro" id="IPR000863">
    <property type="entry name" value="Sulfotransferase_dom"/>
</dbReference>
<evidence type="ECO:0000313" key="5">
    <source>
        <dbReference type="Proteomes" id="UP001652542"/>
    </source>
</evidence>